<evidence type="ECO:0000313" key="10">
    <source>
        <dbReference type="Proteomes" id="UP000004810"/>
    </source>
</evidence>
<dbReference type="GO" id="GO:0016787">
    <property type="term" value="F:hydrolase activity"/>
    <property type="evidence" value="ECO:0007669"/>
    <property type="project" value="UniProtKB-KW"/>
</dbReference>
<accession>J9DZH1</accession>
<evidence type="ECO:0000256" key="2">
    <source>
        <dbReference type="ARBA" id="ARBA00012552"/>
    </source>
</evidence>
<dbReference type="Gene3D" id="3.40.50.300">
    <property type="entry name" value="P-loop containing nucleotide triphosphate hydrolases"/>
    <property type="match status" value="2"/>
</dbReference>
<evidence type="ECO:0000256" key="3">
    <source>
        <dbReference type="ARBA" id="ARBA00022741"/>
    </source>
</evidence>
<dbReference type="InterPro" id="IPR002464">
    <property type="entry name" value="DNA/RNA_helicase_DEAH_CS"/>
</dbReference>
<dbReference type="EMBL" id="ADBV01010855">
    <property type="protein sequence ID" value="EJW75233.1"/>
    <property type="molecule type" value="Genomic_DNA"/>
</dbReference>
<dbReference type="GO" id="GO:0005524">
    <property type="term" value="F:ATP binding"/>
    <property type="evidence" value="ECO:0007669"/>
    <property type="project" value="UniProtKB-KW"/>
</dbReference>
<dbReference type="FunFam" id="3.40.50.300:FF:000578">
    <property type="entry name" value="probable ATP-dependent RNA helicase DHX35"/>
    <property type="match status" value="1"/>
</dbReference>
<comment type="catalytic activity">
    <reaction evidence="7">
        <text>ATP + H2O = ADP + phosphate + H(+)</text>
        <dbReference type="Rhea" id="RHEA:13065"/>
        <dbReference type="ChEBI" id="CHEBI:15377"/>
        <dbReference type="ChEBI" id="CHEBI:15378"/>
        <dbReference type="ChEBI" id="CHEBI:30616"/>
        <dbReference type="ChEBI" id="CHEBI:43474"/>
        <dbReference type="ChEBI" id="CHEBI:456216"/>
        <dbReference type="EC" id="3.6.4.13"/>
    </reaction>
</comment>
<keyword evidence="4" id="KW-0378">Hydrolase</keyword>
<evidence type="ECO:0000256" key="5">
    <source>
        <dbReference type="ARBA" id="ARBA00022806"/>
    </source>
</evidence>
<dbReference type="GO" id="GO:0003723">
    <property type="term" value="F:RNA binding"/>
    <property type="evidence" value="ECO:0007669"/>
    <property type="project" value="TreeGrafter"/>
</dbReference>
<sequence length="270" mass="30863">MSFQFMTDGILLREFMSDPLLTQYSILMVDEAHERSINTDIILGLLRKVIMVRQDLRIIVSSATLDVHIIIILSSLKRMQTFVFSGDGDTFDNRNGPLILEDRLTEERTNVVNNPFLALSIQQQRARLPIFKYRNHIIYLLEKYRILIIIGETGCGKSTQVPQYLMEAGWASDGRKIGVTQPRRIAAVTLASRVAEEKSCKLGEDVGYVVRFDDMTDSKTKIKFMTDGILLREFMSDPLLTQYSILMVDEAHERSINTDIILGLLRKVIM</sequence>
<evidence type="ECO:0000256" key="4">
    <source>
        <dbReference type="ARBA" id="ARBA00022801"/>
    </source>
</evidence>
<keyword evidence="6" id="KW-0067">ATP-binding</keyword>
<dbReference type="EC" id="3.6.4.13" evidence="2"/>
<evidence type="ECO:0000256" key="6">
    <source>
        <dbReference type="ARBA" id="ARBA00022840"/>
    </source>
</evidence>
<dbReference type="SMART" id="SM00487">
    <property type="entry name" value="DEXDc"/>
    <property type="match status" value="1"/>
</dbReference>
<dbReference type="InterPro" id="IPR014001">
    <property type="entry name" value="Helicase_ATP-bd"/>
</dbReference>
<organism evidence="9 10">
    <name type="scientific">Wuchereria bancrofti</name>
    <dbReference type="NCBI Taxonomy" id="6293"/>
    <lineage>
        <taxon>Eukaryota</taxon>
        <taxon>Metazoa</taxon>
        <taxon>Ecdysozoa</taxon>
        <taxon>Nematoda</taxon>
        <taxon>Chromadorea</taxon>
        <taxon>Rhabditida</taxon>
        <taxon>Spirurina</taxon>
        <taxon>Spiruromorpha</taxon>
        <taxon>Filarioidea</taxon>
        <taxon>Onchocercidae</taxon>
        <taxon>Wuchereria</taxon>
    </lineage>
</organism>
<evidence type="ECO:0000256" key="1">
    <source>
        <dbReference type="ARBA" id="ARBA00008792"/>
    </source>
</evidence>
<comment type="similarity">
    <text evidence="1">Belongs to the DEAD box helicase family. DEAH subfamily.</text>
</comment>
<dbReference type="GO" id="GO:0003724">
    <property type="term" value="F:RNA helicase activity"/>
    <property type="evidence" value="ECO:0007669"/>
    <property type="project" value="UniProtKB-EC"/>
</dbReference>
<keyword evidence="3" id="KW-0547">Nucleotide-binding</keyword>
<feature type="non-terminal residue" evidence="9">
    <location>
        <position position="270"/>
    </location>
</feature>
<protein>
    <recommendedName>
        <fullName evidence="2">RNA helicase</fullName>
        <ecNumber evidence="2">3.6.4.13</ecNumber>
    </recommendedName>
</protein>
<dbReference type="Proteomes" id="UP000004810">
    <property type="component" value="Unassembled WGS sequence"/>
</dbReference>
<comment type="caution">
    <text evidence="9">The sequence shown here is derived from an EMBL/GenBank/DDBJ whole genome shotgun (WGS) entry which is preliminary data.</text>
</comment>
<keyword evidence="5" id="KW-0347">Helicase</keyword>
<dbReference type="InterPro" id="IPR027417">
    <property type="entry name" value="P-loop_NTPase"/>
</dbReference>
<dbReference type="AlphaFoldDB" id="J9DZH1"/>
<dbReference type="GO" id="GO:0071013">
    <property type="term" value="C:catalytic step 2 spliceosome"/>
    <property type="evidence" value="ECO:0007669"/>
    <property type="project" value="TreeGrafter"/>
</dbReference>
<feature type="domain" description="Helicase ATP-binding" evidence="8">
    <location>
        <begin position="1"/>
        <end position="83"/>
    </location>
</feature>
<evidence type="ECO:0000259" key="8">
    <source>
        <dbReference type="PROSITE" id="PS51192"/>
    </source>
</evidence>
<evidence type="ECO:0000256" key="7">
    <source>
        <dbReference type="ARBA" id="ARBA00047984"/>
    </source>
</evidence>
<feature type="domain" description="Helicase ATP-binding" evidence="8">
    <location>
        <begin position="138"/>
        <end position="270"/>
    </location>
</feature>
<gene>
    <name evidence="9" type="ORF">WUBG_13857</name>
</gene>
<dbReference type="SUPFAM" id="SSF52540">
    <property type="entry name" value="P-loop containing nucleoside triphosphate hydrolases"/>
    <property type="match status" value="2"/>
</dbReference>
<reference evidence="10" key="1">
    <citation type="submission" date="2012-08" db="EMBL/GenBank/DDBJ databases">
        <title>The Genome Sequence of Wuchereria bancrofti.</title>
        <authorList>
            <person name="Nutman T.B."/>
            <person name="Fink D.L."/>
            <person name="Russ C."/>
            <person name="Young S."/>
            <person name="Zeng Q."/>
            <person name="Koehrsen M."/>
            <person name="Alvarado L."/>
            <person name="Berlin A."/>
            <person name="Chapman S.B."/>
            <person name="Chen Z."/>
            <person name="Freedman E."/>
            <person name="Gellesch M."/>
            <person name="Goldberg J."/>
            <person name="Griggs A."/>
            <person name="Gujja S."/>
            <person name="Heilman E.R."/>
            <person name="Heiman D."/>
            <person name="Hepburn T."/>
            <person name="Howarth C."/>
            <person name="Jen D."/>
            <person name="Larson L."/>
            <person name="Lewis B."/>
            <person name="Mehta T."/>
            <person name="Park D."/>
            <person name="Pearson M."/>
            <person name="Roberts A."/>
            <person name="Saif S."/>
            <person name="Shea T."/>
            <person name="Shenoy N."/>
            <person name="Sisk P."/>
            <person name="Stolte C."/>
            <person name="Sykes S."/>
            <person name="Walk T."/>
            <person name="White J."/>
            <person name="Yandava C."/>
            <person name="Haas B."/>
            <person name="Henn M.R."/>
            <person name="Nusbaum C."/>
            <person name="Birren B."/>
        </authorList>
    </citation>
    <scope>NUCLEOTIDE SEQUENCE [LARGE SCALE GENOMIC DNA]</scope>
    <source>
        <strain evidence="10">NA</strain>
    </source>
</reference>
<name>J9DZH1_WUCBA</name>
<evidence type="ECO:0000313" key="9">
    <source>
        <dbReference type="EMBL" id="EJW75233.1"/>
    </source>
</evidence>
<dbReference type="PROSITE" id="PS51192">
    <property type="entry name" value="HELICASE_ATP_BIND_1"/>
    <property type="match status" value="2"/>
</dbReference>
<dbReference type="PANTHER" id="PTHR18934">
    <property type="entry name" value="ATP-DEPENDENT RNA HELICASE"/>
    <property type="match status" value="1"/>
</dbReference>
<proteinExistence type="inferred from homology"/>
<dbReference type="PROSITE" id="PS00690">
    <property type="entry name" value="DEAH_ATP_HELICASE"/>
    <property type="match status" value="2"/>
</dbReference>
<dbReference type="PANTHER" id="PTHR18934:SF136">
    <property type="entry name" value="ATP-DEPENDENT RNA HELICASE DHX35-RELATED"/>
    <property type="match status" value="1"/>
</dbReference>